<dbReference type="InterPro" id="IPR025597">
    <property type="entry name" value="DUF4345"/>
</dbReference>
<keyword evidence="1" id="KW-0472">Membrane</keyword>
<feature type="transmembrane region" description="Helical" evidence="1">
    <location>
        <begin position="50"/>
        <end position="69"/>
    </location>
</feature>
<gene>
    <name evidence="2" type="ORF">H8R02_16060</name>
</gene>
<proteinExistence type="predicted"/>
<evidence type="ECO:0000313" key="3">
    <source>
        <dbReference type="Proteomes" id="UP000596827"/>
    </source>
</evidence>
<feature type="transmembrane region" description="Helical" evidence="1">
    <location>
        <begin position="81"/>
        <end position="99"/>
    </location>
</feature>
<reference evidence="2" key="1">
    <citation type="submission" date="2020-08" db="EMBL/GenBank/DDBJ databases">
        <title>Ramlibacter sp. GTP1 16S ribosomal RNA gene genome sequencing and assembly.</title>
        <authorList>
            <person name="Kang M."/>
        </authorList>
    </citation>
    <scope>NUCLEOTIDE SEQUENCE</scope>
    <source>
        <strain evidence="2">GTP1</strain>
    </source>
</reference>
<dbReference type="EMBL" id="JACORU010000005">
    <property type="protein sequence ID" value="MBC5765983.1"/>
    <property type="molecule type" value="Genomic_DNA"/>
</dbReference>
<dbReference type="AlphaFoldDB" id="A0A923S3M2"/>
<evidence type="ECO:0000256" key="1">
    <source>
        <dbReference type="SAM" id="Phobius"/>
    </source>
</evidence>
<protein>
    <submittedName>
        <fullName evidence="2">DUF4345 family protein</fullName>
    </submittedName>
</protein>
<dbReference type="RefSeq" id="WP_187082446.1">
    <property type="nucleotide sequence ID" value="NZ_JACORU010000005.1"/>
</dbReference>
<name>A0A923S3M2_9BURK</name>
<evidence type="ECO:0000313" key="2">
    <source>
        <dbReference type="EMBL" id="MBC5765983.1"/>
    </source>
</evidence>
<keyword evidence="3" id="KW-1185">Reference proteome</keyword>
<dbReference type="Proteomes" id="UP000596827">
    <property type="component" value="Unassembled WGS sequence"/>
</dbReference>
<organism evidence="2 3">
    <name type="scientific">Ramlibacter albus</name>
    <dbReference type="NCBI Taxonomy" id="2079448"/>
    <lineage>
        <taxon>Bacteria</taxon>
        <taxon>Pseudomonadati</taxon>
        <taxon>Pseudomonadota</taxon>
        <taxon>Betaproteobacteria</taxon>
        <taxon>Burkholderiales</taxon>
        <taxon>Comamonadaceae</taxon>
        <taxon>Ramlibacter</taxon>
    </lineage>
</organism>
<keyword evidence="1" id="KW-0812">Transmembrane</keyword>
<feature type="transmembrane region" description="Helical" evidence="1">
    <location>
        <begin position="105"/>
        <end position="123"/>
    </location>
</feature>
<dbReference type="Pfam" id="PF14248">
    <property type="entry name" value="DUF4345"/>
    <property type="match status" value="1"/>
</dbReference>
<comment type="caution">
    <text evidence="2">The sequence shown here is derived from an EMBL/GenBank/DDBJ whole genome shotgun (WGS) entry which is preliminary data.</text>
</comment>
<keyword evidence="1" id="KW-1133">Transmembrane helix</keyword>
<sequence length="129" mass="13658">MIRSNSLRRSALGVTSAVFAAIALRAMLAPADMAAELGLQLRGPNGYSEIYAVYLGVWLATAALGVVAMGRVEDALWGDMLAVFVLAQPLARLLAAAQWGWPQGMLFVMLFVEAIGGVALLLVRPRATS</sequence>
<accession>A0A923S3M2</accession>